<sequence>MFIKEGKPPIYEPDQFCSFCKTANAGKREIVNSAKNSSELLQEVVKEAIENECLITLMINDWTKVYTKRRATDESTSVADNFCTVISRLSKTSRPFHGRRLKPFTTPRELMWKVYLFFFFHSPLLKTFLSHTSNIT</sequence>
<dbReference type="EMBL" id="CALNXK010000892">
    <property type="protein sequence ID" value="CAH3190616.1"/>
    <property type="molecule type" value="Genomic_DNA"/>
</dbReference>
<reference evidence="1 2" key="1">
    <citation type="submission" date="2022-05" db="EMBL/GenBank/DDBJ databases">
        <authorList>
            <consortium name="Genoscope - CEA"/>
            <person name="William W."/>
        </authorList>
    </citation>
    <scope>NUCLEOTIDE SEQUENCE [LARGE SCALE GENOMIC DNA]</scope>
</reference>
<comment type="caution">
    <text evidence="1">The sequence shown here is derived from an EMBL/GenBank/DDBJ whole genome shotgun (WGS) entry which is preliminary data.</text>
</comment>
<evidence type="ECO:0000313" key="2">
    <source>
        <dbReference type="Proteomes" id="UP001159405"/>
    </source>
</evidence>
<gene>
    <name evidence="1" type="ORF">PLOB_00047760</name>
</gene>
<keyword evidence="2" id="KW-1185">Reference proteome</keyword>
<evidence type="ECO:0000313" key="1">
    <source>
        <dbReference type="EMBL" id="CAH3190616.1"/>
    </source>
</evidence>
<organism evidence="1 2">
    <name type="scientific">Porites lobata</name>
    <dbReference type="NCBI Taxonomy" id="104759"/>
    <lineage>
        <taxon>Eukaryota</taxon>
        <taxon>Metazoa</taxon>
        <taxon>Cnidaria</taxon>
        <taxon>Anthozoa</taxon>
        <taxon>Hexacorallia</taxon>
        <taxon>Scleractinia</taxon>
        <taxon>Fungiina</taxon>
        <taxon>Poritidae</taxon>
        <taxon>Porites</taxon>
    </lineage>
</organism>
<name>A0ABN8SI80_9CNID</name>
<dbReference type="Proteomes" id="UP001159405">
    <property type="component" value="Unassembled WGS sequence"/>
</dbReference>
<accession>A0ABN8SI80</accession>
<protein>
    <submittedName>
        <fullName evidence="1">Uncharacterized protein</fullName>
    </submittedName>
</protein>
<proteinExistence type="predicted"/>